<name>A0A166Z7Y8_9PEZI</name>
<evidence type="ECO:0000313" key="1">
    <source>
        <dbReference type="EMBL" id="KZL78559.1"/>
    </source>
</evidence>
<protein>
    <submittedName>
        <fullName evidence="1">Uncharacterized protein</fullName>
    </submittedName>
</protein>
<proteinExistence type="predicted"/>
<keyword evidence="2" id="KW-1185">Reference proteome</keyword>
<dbReference type="EMBL" id="LFIV01000002">
    <property type="protein sequence ID" value="KZL78559.1"/>
    <property type="molecule type" value="Genomic_DNA"/>
</dbReference>
<organism evidence="1 2">
    <name type="scientific">Colletotrichum tofieldiae</name>
    <dbReference type="NCBI Taxonomy" id="708197"/>
    <lineage>
        <taxon>Eukaryota</taxon>
        <taxon>Fungi</taxon>
        <taxon>Dikarya</taxon>
        <taxon>Ascomycota</taxon>
        <taxon>Pezizomycotina</taxon>
        <taxon>Sordariomycetes</taxon>
        <taxon>Hypocreomycetidae</taxon>
        <taxon>Glomerellales</taxon>
        <taxon>Glomerellaceae</taxon>
        <taxon>Colletotrichum</taxon>
        <taxon>Colletotrichum spaethianum species complex</taxon>
    </lineage>
</organism>
<dbReference type="AlphaFoldDB" id="A0A166Z7Y8"/>
<sequence length="131" mass="14936">MSSRTTVLNPWSLPQPRDHYALRAACRDLLRTGAFAESISLRAVNKGTSFLYLTADIKLNVAIFGLRLLAMDRNDQRTGLKRHKYQADPKSSKTIDEIDSFTRPDNLQYFRDVMDAAAQAIELMDEMKARK</sequence>
<dbReference type="Proteomes" id="UP000076552">
    <property type="component" value="Unassembled WGS sequence"/>
</dbReference>
<accession>A0A166Z7Y8</accession>
<reference evidence="1 2" key="1">
    <citation type="submission" date="2015-06" db="EMBL/GenBank/DDBJ databases">
        <title>Survival trade-offs in plant roots during colonization by closely related pathogenic and mutualistic fungi.</title>
        <authorList>
            <person name="Hacquard S."/>
            <person name="Kracher B."/>
            <person name="Hiruma K."/>
            <person name="Weinman A."/>
            <person name="Muench P."/>
            <person name="Garrido Oter R."/>
            <person name="Ver Loren van Themaat E."/>
            <person name="Dallerey J.-F."/>
            <person name="Damm U."/>
            <person name="Henrissat B."/>
            <person name="Lespinet O."/>
            <person name="Thon M."/>
            <person name="Kemen E."/>
            <person name="McHardy A.C."/>
            <person name="Schulze-Lefert P."/>
            <person name="O'Connell R.J."/>
        </authorList>
    </citation>
    <scope>NUCLEOTIDE SEQUENCE [LARGE SCALE GENOMIC DNA]</scope>
    <source>
        <strain evidence="1 2">0861</strain>
    </source>
</reference>
<gene>
    <name evidence="1" type="ORF">CT0861_04476</name>
</gene>
<comment type="caution">
    <text evidence="1">The sequence shown here is derived from an EMBL/GenBank/DDBJ whole genome shotgun (WGS) entry which is preliminary data.</text>
</comment>
<evidence type="ECO:0000313" key="2">
    <source>
        <dbReference type="Proteomes" id="UP000076552"/>
    </source>
</evidence>